<organism evidence="1 2">
    <name type="scientific">Novipirellula herctigrandis</name>
    <dbReference type="NCBI Taxonomy" id="2527986"/>
    <lineage>
        <taxon>Bacteria</taxon>
        <taxon>Pseudomonadati</taxon>
        <taxon>Planctomycetota</taxon>
        <taxon>Planctomycetia</taxon>
        <taxon>Pirellulales</taxon>
        <taxon>Pirellulaceae</taxon>
        <taxon>Novipirellula</taxon>
    </lineage>
</organism>
<keyword evidence="2" id="KW-1185">Reference proteome</keyword>
<dbReference type="RefSeq" id="WP_146400202.1">
    <property type="nucleotide sequence ID" value="NZ_SJPJ01000001.1"/>
</dbReference>
<proteinExistence type="predicted"/>
<accession>A0A5C5Z8P1</accession>
<protein>
    <submittedName>
        <fullName evidence="1">Uncharacterized protein</fullName>
    </submittedName>
</protein>
<dbReference type="OrthoDB" id="285989at2"/>
<evidence type="ECO:0000313" key="2">
    <source>
        <dbReference type="Proteomes" id="UP000315010"/>
    </source>
</evidence>
<evidence type="ECO:0000313" key="1">
    <source>
        <dbReference type="EMBL" id="TWT83201.1"/>
    </source>
</evidence>
<dbReference type="EMBL" id="SJPJ01000001">
    <property type="protein sequence ID" value="TWT83201.1"/>
    <property type="molecule type" value="Genomic_DNA"/>
</dbReference>
<dbReference type="AlphaFoldDB" id="A0A5C5Z8P1"/>
<sequence>MHTIHLRFPWSKRAKNQTESVKVDVPEVEVSKTAMLETEATNPSLCGVIYTRSFNRPTGLKPGVSVLLSIHSWQGKLSQLQLNGAFLSVGEQPFAVDVTEQLEQHNQIELHLDPIGVIAPNLCGEVCLQIEA</sequence>
<name>A0A5C5Z8P1_9BACT</name>
<dbReference type="Proteomes" id="UP000315010">
    <property type="component" value="Unassembled WGS sequence"/>
</dbReference>
<comment type="caution">
    <text evidence="1">The sequence shown here is derived from an EMBL/GenBank/DDBJ whole genome shotgun (WGS) entry which is preliminary data.</text>
</comment>
<reference evidence="1 2" key="1">
    <citation type="submission" date="2019-02" db="EMBL/GenBank/DDBJ databases">
        <title>Deep-cultivation of Planctomycetes and their phenomic and genomic characterization uncovers novel biology.</title>
        <authorList>
            <person name="Wiegand S."/>
            <person name="Jogler M."/>
            <person name="Boedeker C."/>
            <person name="Pinto D."/>
            <person name="Vollmers J."/>
            <person name="Rivas-Marin E."/>
            <person name="Kohn T."/>
            <person name="Peeters S.H."/>
            <person name="Heuer A."/>
            <person name="Rast P."/>
            <person name="Oberbeckmann S."/>
            <person name="Bunk B."/>
            <person name="Jeske O."/>
            <person name="Meyerdierks A."/>
            <person name="Storesund J.E."/>
            <person name="Kallscheuer N."/>
            <person name="Luecker S."/>
            <person name="Lage O.M."/>
            <person name="Pohl T."/>
            <person name="Merkel B.J."/>
            <person name="Hornburger P."/>
            <person name="Mueller R.-W."/>
            <person name="Bruemmer F."/>
            <person name="Labrenz M."/>
            <person name="Spormann A.M."/>
            <person name="Op Den Camp H."/>
            <person name="Overmann J."/>
            <person name="Amann R."/>
            <person name="Jetten M.S.M."/>
            <person name="Mascher T."/>
            <person name="Medema M.H."/>
            <person name="Devos D.P."/>
            <person name="Kaster A.-K."/>
            <person name="Ovreas L."/>
            <person name="Rohde M."/>
            <person name="Galperin M.Y."/>
            <person name="Jogler C."/>
        </authorList>
    </citation>
    <scope>NUCLEOTIDE SEQUENCE [LARGE SCALE GENOMIC DNA]</scope>
    <source>
        <strain evidence="1 2">CA13</strain>
    </source>
</reference>
<gene>
    <name evidence="1" type="ORF">CA13_46640</name>
</gene>